<keyword evidence="4" id="KW-0808">Transferase</keyword>
<accession>A0A428Y2E0</accession>
<evidence type="ECO:0000256" key="6">
    <source>
        <dbReference type="ARBA" id="ARBA00022989"/>
    </source>
</evidence>
<evidence type="ECO:0000256" key="2">
    <source>
        <dbReference type="ARBA" id="ARBA00004863"/>
    </source>
</evidence>
<dbReference type="GO" id="GO:0016020">
    <property type="term" value="C:membrane"/>
    <property type="evidence" value="ECO:0007669"/>
    <property type="project" value="UniProtKB-SubCell"/>
</dbReference>
<dbReference type="UniPathway" id="UPA00079"/>
<keyword evidence="3" id="KW-0474">Menaquinone biosynthesis</keyword>
<feature type="transmembrane region" description="Helical" evidence="8">
    <location>
        <begin position="211"/>
        <end position="230"/>
    </location>
</feature>
<keyword evidence="5 8" id="KW-0812">Transmembrane</keyword>
<evidence type="ECO:0000256" key="3">
    <source>
        <dbReference type="ARBA" id="ARBA00022428"/>
    </source>
</evidence>
<feature type="transmembrane region" description="Helical" evidence="8">
    <location>
        <begin position="320"/>
        <end position="338"/>
    </location>
</feature>
<evidence type="ECO:0000256" key="7">
    <source>
        <dbReference type="ARBA" id="ARBA00023136"/>
    </source>
</evidence>
<dbReference type="EMBL" id="QHKI01000113">
    <property type="protein sequence ID" value="RSM61735.1"/>
    <property type="molecule type" value="Genomic_DNA"/>
</dbReference>
<dbReference type="PANTHER" id="PTHR13929:SF0">
    <property type="entry name" value="UBIA PRENYLTRANSFERASE DOMAIN-CONTAINING PROTEIN 1"/>
    <property type="match status" value="1"/>
</dbReference>
<comment type="caution">
    <text evidence="9">The sequence shown here is derived from an EMBL/GenBank/DDBJ whole genome shotgun (WGS) entry which is preliminary data.</text>
</comment>
<evidence type="ECO:0000313" key="9">
    <source>
        <dbReference type="EMBL" id="RSM61735.1"/>
    </source>
</evidence>
<dbReference type="InterPro" id="IPR026046">
    <property type="entry name" value="UBIAD1"/>
</dbReference>
<evidence type="ECO:0000313" key="10">
    <source>
        <dbReference type="Proteomes" id="UP000287547"/>
    </source>
</evidence>
<feature type="transmembrane region" description="Helical" evidence="8">
    <location>
        <begin position="281"/>
        <end position="299"/>
    </location>
</feature>
<dbReference type="GO" id="GO:0042371">
    <property type="term" value="P:vitamin K biosynthetic process"/>
    <property type="evidence" value="ECO:0007669"/>
    <property type="project" value="TreeGrafter"/>
</dbReference>
<feature type="transmembrane region" description="Helical" evidence="8">
    <location>
        <begin position="257"/>
        <end position="275"/>
    </location>
</feature>
<dbReference type="GO" id="GO:0009234">
    <property type="term" value="P:menaquinone biosynthetic process"/>
    <property type="evidence" value="ECO:0007669"/>
    <property type="project" value="UniProtKB-UniPathway"/>
</dbReference>
<gene>
    <name evidence="9" type="ORF">DMH04_53790</name>
</gene>
<feature type="transmembrane region" description="Helical" evidence="8">
    <location>
        <begin position="183"/>
        <end position="205"/>
    </location>
</feature>
<dbReference type="OrthoDB" id="3616905at2"/>
<protein>
    <recommendedName>
        <fullName evidence="11">4-hydroxybenzoate polyprenyltransferase</fullName>
    </recommendedName>
</protein>
<comment type="subcellular location">
    <subcellularLocation>
        <location evidence="1">Membrane</location>
        <topology evidence="1">Multi-pass membrane protein</topology>
    </subcellularLocation>
</comment>
<sequence length="339" mass="36267">MRNPLCERRCRSCPVTRPRAGTGTTPRHGRHRTPAMTAKHQWARDIALVHRLQFASPVNYLCYATWGACYATAAPGHLLTTPALGATVANVLLILASLVLNTTVDIHTDDQDRGKRDIVAAARRLGHHRCLCLAATEMVLGLTLAVLVAASTHRWLAAASAGLIIVLHALYNLEPVRLKRRGLAGPAAIGLSFGFLPCLVSYGAVQPTVDTSLWPIFAGLGLLVAGRMVWWSIPDREADWATGIGTPAVRYGTNRTVTTAYAVVVAGLGALGWGLSWRYGSAWAVMGVLACGAFLIGQLTVLRHASDHDLPRSQPTRKRAMAMVTIGNVLLGTIPVVAS</sequence>
<dbReference type="Pfam" id="PF01040">
    <property type="entry name" value="UbiA"/>
    <property type="match status" value="1"/>
</dbReference>
<keyword evidence="6 8" id="KW-1133">Transmembrane helix</keyword>
<proteinExistence type="predicted"/>
<name>A0A428Y2E0_KIBAR</name>
<feature type="transmembrane region" description="Helical" evidence="8">
    <location>
        <begin position="130"/>
        <end position="149"/>
    </location>
</feature>
<dbReference type="RefSeq" id="WP_125728639.1">
    <property type="nucleotide sequence ID" value="NZ_QHKI01000113.1"/>
</dbReference>
<comment type="pathway">
    <text evidence="2">Quinol/quinone metabolism; menaquinone biosynthesis.</text>
</comment>
<evidence type="ECO:0000256" key="5">
    <source>
        <dbReference type="ARBA" id="ARBA00022692"/>
    </source>
</evidence>
<dbReference type="Gene3D" id="1.10.357.140">
    <property type="entry name" value="UbiA prenyltransferase"/>
    <property type="match status" value="1"/>
</dbReference>
<dbReference type="CDD" id="cd13962">
    <property type="entry name" value="PT_UbiA_UBIAD1"/>
    <property type="match status" value="1"/>
</dbReference>
<feature type="transmembrane region" description="Helical" evidence="8">
    <location>
        <begin position="155"/>
        <end position="171"/>
    </location>
</feature>
<dbReference type="AlphaFoldDB" id="A0A428Y2E0"/>
<keyword evidence="7 8" id="KW-0472">Membrane</keyword>
<evidence type="ECO:0008006" key="11">
    <source>
        <dbReference type="Google" id="ProtNLM"/>
    </source>
</evidence>
<dbReference type="Proteomes" id="UP000287547">
    <property type="component" value="Unassembled WGS sequence"/>
</dbReference>
<evidence type="ECO:0000256" key="8">
    <source>
        <dbReference type="SAM" id="Phobius"/>
    </source>
</evidence>
<evidence type="ECO:0000256" key="4">
    <source>
        <dbReference type="ARBA" id="ARBA00022679"/>
    </source>
</evidence>
<dbReference type="InterPro" id="IPR000537">
    <property type="entry name" value="UbiA_prenyltransferase"/>
</dbReference>
<dbReference type="InterPro" id="IPR044878">
    <property type="entry name" value="UbiA_sf"/>
</dbReference>
<organism evidence="9 10">
    <name type="scientific">Kibdelosporangium aridum</name>
    <dbReference type="NCBI Taxonomy" id="2030"/>
    <lineage>
        <taxon>Bacteria</taxon>
        <taxon>Bacillati</taxon>
        <taxon>Actinomycetota</taxon>
        <taxon>Actinomycetes</taxon>
        <taxon>Pseudonocardiales</taxon>
        <taxon>Pseudonocardiaceae</taxon>
        <taxon>Kibdelosporangium</taxon>
    </lineage>
</organism>
<dbReference type="PANTHER" id="PTHR13929">
    <property type="entry name" value="1,4-DIHYDROXY-2-NAPHTHOATE OCTAPRENYLTRANSFERASE"/>
    <property type="match status" value="1"/>
</dbReference>
<evidence type="ECO:0000256" key="1">
    <source>
        <dbReference type="ARBA" id="ARBA00004141"/>
    </source>
</evidence>
<dbReference type="GO" id="GO:0004659">
    <property type="term" value="F:prenyltransferase activity"/>
    <property type="evidence" value="ECO:0007669"/>
    <property type="project" value="InterPro"/>
</dbReference>
<reference evidence="9 10" key="1">
    <citation type="submission" date="2018-05" db="EMBL/GenBank/DDBJ databases">
        <title>Evolution of GPA BGCs.</title>
        <authorList>
            <person name="Waglechner N."/>
            <person name="Wright G.D."/>
        </authorList>
    </citation>
    <scope>NUCLEOTIDE SEQUENCE [LARGE SCALE GENOMIC DNA]</scope>
    <source>
        <strain evidence="9 10">A82846</strain>
    </source>
</reference>